<evidence type="ECO:0000256" key="6">
    <source>
        <dbReference type="ARBA" id="ARBA00022519"/>
    </source>
</evidence>
<evidence type="ECO:0000256" key="10">
    <source>
        <dbReference type="ARBA" id="ARBA00023136"/>
    </source>
</evidence>
<comment type="function">
    <text evidence="11">Probably part of an ABC transporter complex. Probably responsible for the translocation of the substrate across the membrane.</text>
</comment>
<dbReference type="InterPro" id="IPR005889">
    <property type="entry name" value="NtrB"/>
</dbReference>
<dbReference type="EMBL" id="JACIED010000003">
    <property type="protein sequence ID" value="MBB4008914.1"/>
    <property type="molecule type" value="Genomic_DNA"/>
</dbReference>
<dbReference type="RefSeq" id="WP_075613875.1">
    <property type="nucleotide sequence ID" value="NZ_JACIED010000003.1"/>
</dbReference>
<dbReference type="Proteomes" id="UP000544107">
    <property type="component" value="Unassembled WGS sequence"/>
</dbReference>
<feature type="transmembrane region" description="Helical" evidence="12">
    <location>
        <begin position="269"/>
        <end position="293"/>
    </location>
</feature>
<evidence type="ECO:0000256" key="5">
    <source>
        <dbReference type="ARBA" id="ARBA00022475"/>
    </source>
</evidence>
<evidence type="ECO:0000313" key="15">
    <source>
        <dbReference type="EMBL" id="OLP49984.1"/>
    </source>
</evidence>
<evidence type="ECO:0000259" key="13">
    <source>
        <dbReference type="PROSITE" id="PS50928"/>
    </source>
</evidence>
<keyword evidence="10 12" id="KW-0472">Membrane</keyword>
<evidence type="ECO:0000256" key="3">
    <source>
        <dbReference type="ARBA" id="ARBA00009306"/>
    </source>
</evidence>
<evidence type="ECO:0000256" key="11">
    <source>
        <dbReference type="ARBA" id="ARBA00056719"/>
    </source>
</evidence>
<keyword evidence="5" id="KW-1003">Cell membrane</keyword>
<keyword evidence="8 12" id="KW-1133">Transmembrane helix</keyword>
<dbReference type="SUPFAM" id="SSF161098">
    <property type="entry name" value="MetI-like"/>
    <property type="match status" value="1"/>
</dbReference>
<keyword evidence="6" id="KW-0997">Cell inner membrane</keyword>
<dbReference type="GO" id="GO:0042918">
    <property type="term" value="P:alkanesulfonate transmembrane transport"/>
    <property type="evidence" value="ECO:0007669"/>
    <property type="project" value="UniProtKB-ARBA"/>
</dbReference>
<evidence type="ECO:0000256" key="12">
    <source>
        <dbReference type="RuleBase" id="RU363032"/>
    </source>
</evidence>
<protein>
    <submittedName>
        <fullName evidence="15">Nitrate ABC transporter, permease protein</fullName>
    </submittedName>
    <submittedName>
        <fullName evidence="14">Nitrate/nitrite transport system permease protein</fullName>
    </submittedName>
</protein>
<dbReference type="PROSITE" id="PS50928">
    <property type="entry name" value="ABC_TM1"/>
    <property type="match status" value="1"/>
</dbReference>
<keyword evidence="7 12" id="KW-0812">Transmembrane</keyword>
<dbReference type="GO" id="GO:0005886">
    <property type="term" value="C:plasma membrane"/>
    <property type="evidence" value="ECO:0007669"/>
    <property type="project" value="UniProtKB-SubCell"/>
</dbReference>
<gene>
    <name evidence="15" type="ORF">BJF91_11570</name>
    <name evidence="14" type="ORF">GGQ71_003194</name>
</gene>
<evidence type="ECO:0000256" key="2">
    <source>
        <dbReference type="ARBA" id="ARBA00004651"/>
    </source>
</evidence>
<feature type="transmembrane region" description="Helical" evidence="12">
    <location>
        <begin position="170"/>
        <end position="191"/>
    </location>
</feature>
<evidence type="ECO:0000313" key="16">
    <source>
        <dbReference type="Proteomes" id="UP000185598"/>
    </source>
</evidence>
<dbReference type="NCBIfam" id="TIGR01183">
    <property type="entry name" value="ntrB"/>
    <property type="match status" value="1"/>
</dbReference>
<dbReference type="EMBL" id="MKIN01000021">
    <property type="protein sequence ID" value="OLP49984.1"/>
    <property type="molecule type" value="Genomic_DNA"/>
</dbReference>
<feature type="transmembrane region" description="Helical" evidence="12">
    <location>
        <begin position="212"/>
        <end position="231"/>
    </location>
</feature>
<keyword evidence="4 12" id="KW-0813">Transport</keyword>
<dbReference type="STRING" id="887144.BJF91_11570"/>
<evidence type="ECO:0000313" key="14">
    <source>
        <dbReference type="EMBL" id="MBB4008914.1"/>
    </source>
</evidence>
<sequence length="300" mass="31927">MSATLRKTNTEAAASALLPATGGKVVSLARRPAPTFNVSRIGLNILRNVVPPLVVLAILLGIWQIACSHPGATLPPPSQVWSEAHDLITAPFFNNGPQDIGLALRVLVSLERVAIGFGLAAIAGVCLGAIVGQSVWAMRGLDPIFQILRTVPPLAWLPLSLAAFQNSNPSAIFVIFITSIWPVIINTAVGVRNIPDDYRNIARVLRLNPLEFFIRIMVPAAAPYIFTGLRIGVGLSWLAIVAAEMLTGGVGIGFFIWDAWNSSRLSDIIVALAYIGVTGFILDKLVALLGSVITRGTAKN</sequence>
<dbReference type="Gene3D" id="1.10.3720.10">
    <property type="entry name" value="MetI-like"/>
    <property type="match status" value="1"/>
</dbReference>
<dbReference type="AlphaFoldDB" id="A0A1Q9A5X6"/>
<dbReference type="Pfam" id="PF00528">
    <property type="entry name" value="BPD_transp_1"/>
    <property type="match status" value="1"/>
</dbReference>
<dbReference type="OrthoDB" id="8138334at2"/>
<evidence type="ECO:0000256" key="9">
    <source>
        <dbReference type="ARBA" id="ARBA00023065"/>
    </source>
</evidence>
<dbReference type="InterPro" id="IPR000515">
    <property type="entry name" value="MetI-like"/>
</dbReference>
<evidence type="ECO:0000256" key="4">
    <source>
        <dbReference type="ARBA" id="ARBA00022448"/>
    </source>
</evidence>
<reference evidence="15 16" key="1">
    <citation type="submission" date="2016-09" db="EMBL/GenBank/DDBJ databases">
        <title>Rhizobium oryziradicis sp. nov., isolated from the root of rice.</title>
        <authorList>
            <person name="Zhao J."/>
            <person name="Zhang X."/>
        </authorList>
    </citation>
    <scope>NUCLEOTIDE SEQUENCE [LARGE SCALE GENOMIC DNA]</scope>
    <source>
        <strain evidence="15 16">14971</strain>
    </source>
</reference>
<organism evidence="15 16">
    <name type="scientific">Allorhizobium taibaishanense</name>
    <dbReference type="NCBI Taxonomy" id="887144"/>
    <lineage>
        <taxon>Bacteria</taxon>
        <taxon>Pseudomonadati</taxon>
        <taxon>Pseudomonadota</taxon>
        <taxon>Alphaproteobacteria</taxon>
        <taxon>Hyphomicrobiales</taxon>
        <taxon>Rhizobiaceae</taxon>
        <taxon>Rhizobium/Agrobacterium group</taxon>
        <taxon>Allorhizobium</taxon>
    </lineage>
</organism>
<comment type="subcellular location">
    <subcellularLocation>
        <location evidence="1">Cell inner membrane</location>
    </subcellularLocation>
    <subcellularLocation>
        <location evidence="2 12">Cell membrane</location>
        <topology evidence="2 12">Multi-pass membrane protein</topology>
    </subcellularLocation>
</comment>
<feature type="transmembrane region" description="Helical" evidence="12">
    <location>
        <begin position="237"/>
        <end position="257"/>
    </location>
</feature>
<evidence type="ECO:0000256" key="8">
    <source>
        <dbReference type="ARBA" id="ARBA00022989"/>
    </source>
</evidence>
<comment type="caution">
    <text evidence="15">The sequence shown here is derived from an EMBL/GenBank/DDBJ whole genome shotgun (WGS) entry which is preliminary data.</text>
</comment>
<keyword evidence="16" id="KW-1185">Reference proteome</keyword>
<proteinExistence type="inferred from homology"/>
<dbReference type="GO" id="GO:0006811">
    <property type="term" value="P:monoatomic ion transport"/>
    <property type="evidence" value="ECO:0007669"/>
    <property type="project" value="UniProtKB-KW"/>
</dbReference>
<dbReference type="GO" id="GO:0015112">
    <property type="term" value="F:nitrate transmembrane transporter activity"/>
    <property type="evidence" value="ECO:0007669"/>
    <property type="project" value="InterPro"/>
</dbReference>
<feature type="transmembrane region" description="Helical" evidence="12">
    <location>
        <begin position="113"/>
        <end position="132"/>
    </location>
</feature>
<evidence type="ECO:0000256" key="7">
    <source>
        <dbReference type="ARBA" id="ARBA00022692"/>
    </source>
</evidence>
<dbReference type="Proteomes" id="UP000185598">
    <property type="component" value="Unassembled WGS sequence"/>
</dbReference>
<reference evidence="14 17" key="2">
    <citation type="submission" date="2020-08" db="EMBL/GenBank/DDBJ databases">
        <title>Genomic Encyclopedia of Type Strains, Phase IV (KMG-IV): sequencing the most valuable type-strain genomes for metagenomic binning, comparative biology and taxonomic classification.</title>
        <authorList>
            <person name="Goeker M."/>
        </authorList>
    </citation>
    <scope>NUCLEOTIDE SEQUENCE [LARGE SCALE GENOMIC DNA]</scope>
    <source>
        <strain evidence="14 17">DSM 100021</strain>
    </source>
</reference>
<dbReference type="PANTHER" id="PTHR30151">
    <property type="entry name" value="ALKANE SULFONATE ABC TRANSPORTER-RELATED, MEMBRANE SUBUNIT"/>
    <property type="match status" value="1"/>
</dbReference>
<name>A0A1Q9A5X6_9HYPH</name>
<accession>A0A1Q9A5X6</accession>
<evidence type="ECO:0000313" key="17">
    <source>
        <dbReference type="Proteomes" id="UP000544107"/>
    </source>
</evidence>
<evidence type="ECO:0000256" key="1">
    <source>
        <dbReference type="ARBA" id="ARBA00004533"/>
    </source>
</evidence>
<keyword evidence="9" id="KW-0406">Ion transport</keyword>
<feature type="domain" description="ABC transmembrane type-1" evidence="13">
    <location>
        <begin position="106"/>
        <end position="287"/>
    </location>
</feature>
<dbReference type="PANTHER" id="PTHR30151:SF7">
    <property type="entry name" value="NITRATE IMPORT PERMEASE PROTEIN NRTB"/>
    <property type="match status" value="1"/>
</dbReference>
<comment type="similarity">
    <text evidence="3 12">Belongs to the binding-protein-dependent transport system permease family.</text>
</comment>
<dbReference type="InterPro" id="IPR035906">
    <property type="entry name" value="MetI-like_sf"/>
</dbReference>
<dbReference type="FunFam" id="1.10.3720.10:FF:000003">
    <property type="entry name" value="Aliphatic sulfonate ABC transporter permease"/>
    <property type="match status" value="1"/>
</dbReference>
<dbReference type="CDD" id="cd06261">
    <property type="entry name" value="TM_PBP2"/>
    <property type="match status" value="1"/>
</dbReference>